<gene>
    <name evidence="2" type="ORF">RJT34_16007</name>
</gene>
<keyword evidence="3" id="KW-1185">Reference proteome</keyword>
<comment type="caution">
    <text evidence="2">The sequence shown here is derived from an EMBL/GenBank/DDBJ whole genome shotgun (WGS) entry which is preliminary data.</text>
</comment>
<dbReference type="Proteomes" id="UP001359559">
    <property type="component" value="Unassembled WGS sequence"/>
</dbReference>
<name>A0AAN9J7X8_CLITE</name>
<sequence length="77" mass="8862">MCLLVEKADWAYLHVGAVMVYFWGRQLVPNFQRDQWLASIRFTVPPMEPTQPVHSPTAQDEPMMEAEEEAKEGNKAN</sequence>
<protein>
    <submittedName>
        <fullName evidence="2">Uncharacterized protein</fullName>
    </submittedName>
</protein>
<proteinExistence type="predicted"/>
<evidence type="ECO:0000256" key="1">
    <source>
        <dbReference type="SAM" id="MobiDB-lite"/>
    </source>
</evidence>
<evidence type="ECO:0000313" key="3">
    <source>
        <dbReference type="Proteomes" id="UP001359559"/>
    </source>
</evidence>
<reference evidence="2 3" key="1">
    <citation type="submission" date="2024-01" db="EMBL/GenBank/DDBJ databases">
        <title>The genomes of 5 underutilized Papilionoideae crops provide insights into root nodulation and disease resistance.</title>
        <authorList>
            <person name="Yuan L."/>
        </authorList>
    </citation>
    <scope>NUCLEOTIDE SEQUENCE [LARGE SCALE GENOMIC DNA]</scope>
    <source>
        <strain evidence="2">LY-2023</strain>
        <tissue evidence="2">Leaf</tissue>
    </source>
</reference>
<dbReference type="EMBL" id="JAYKXN010000004">
    <property type="protein sequence ID" value="KAK7293146.1"/>
    <property type="molecule type" value="Genomic_DNA"/>
</dbReference>
<feature type="region of interest" description="Disordered" evidence="1">
    <location>
        <begin position="47"/>
        <end position="77"/>
    </location>
</feature>
<evidence type="ECO:0000313" key="2">
    <source>
        <dbReference type="EMBL" id="KAK7293146.1"/>
    </source>
</evidence>
<accession>A0AAN9J7X8</accession>
<dbReference type="AlphaFoldDB" id="A0AAN9J7X8"/>
<organism evidence="2 3">
    <name type="scientific">Clitoria ternatea</name>
    <name type="common">Butterfly pea</name>
    <dbReference type="NCBI Taxonomy" id="43366"/>
    <lineage>
        <taxon>Eukaryota</taxon>
        <taxon>Viridiplantae</taxon>
        <taxon>Streptophyta</taxon>
        <taxon>Embryophyta</taxon>
        <taxon>Tracheophyta</taxon>
        <taxon>Spermatophyta</taxon>
        <taxon>Magnoliopsida</taxon>
        <taxon>eudicotyledons</taxon>
        <taxon>Gunneridae</taxon>
        <taxon>Pentapetalae</taxon>
        <taxon>rosids</taxon>
        <taxon>fabids</taxon>
        <taxon>Fabales</taxon>
        <taxon>Fabaceae</taxon>
        <taxon>Papilionoideae</taxon>
        <taxon>50 kb inversion clade</taxon>
        <taxon>NPAAA clade</taxon>
        <taxon>indigoferoid/millettioid clade</taxon>
        <taxon>Phaseoleae</taxon>
        <taxon>Clitoria</taxon>
    </lineage>
</organism>